<reference evidence="1 2" key="1">
    <citation type="journal article" date="2021" name="Hortic Res">
        <title>High-quality reference genome and annotation aids understanding of berry development for evergreen blueberry (Vaccinium darrowii).</title>
        <authorList>
            <person name="Yu J."/>
            <person name="Hulse-Kemp A.M."/>
            <person name="Babiker E."/>
            <person name="Staton M."/>
        </authorList>
    </citation>
    <scope>NUCLEOTIDE SEQUENCE [LARGE SCALE GENOMIC DNA]</scope>
    <source>
        <strain evidence="2">cv. NJ 8807/NJ 8810</strain>
        <tissue evidence="1">Young leaf</tissue>
    </source>
</reference>
<accession>A0ACB7YGJ1</accession>
<keyword evidence="2" id="KW-1185">Reference proteome</keyword>
<protein>
    <submittedName>
        <fullName evidence="1">Uncharacterized protein</fullName>
    </submittedName>
</protein>
<evidence type="ECO:0000313" key="1">
    <source>
        <dbReference type="EMBL" id="KAH7852282.1"/>
    </source>
</evidence>
<name>A0ACB7YGJ1_9ERIC</name>
<evidence type="ECO:0000313" key="2">
    <source>
        <dbReference type="Proteomes" id="UP000828048"/>
    </source>
</evidence>
<dbReference type="Proteomes" id="UP000828048">
    <property type="component" value="Chromosome 8"/>
</dbReference>
<proteinExistence type="predicted"/>
<dbReference type="EMBL" id="CM037158">
    <property type="protein sequence ID" value="KAH7852282.1"/>
    <property type="molecule type" value="Genomic_DNA"/>
</dbReference>
<organism evidence="1 2">
    <name type="scientific">Vaccinium darrowii</name>
    <dbReference type="NCBI Taxonomy" id="229202"/>
    <lineage>
        <taxon>Eukaryota</taxon>
        <taxon>Viridiplantae</taxon>
        <taxon>Streptophyta</taxon>
        <taxon>Embryophyta</taxon>
        <taxon>Tracheophyta</taxon>
        <taxon>Spermatophyta</taxon>
        <taxon>Magnoliopsida</taxon>
        <taxon>eudicotyledons</taxon>
        <taxon>Gunneridae</taxon>
        <taxon>Pentapetalae</taxon>
        <taxon>asterids</taxon>
        <taxon>Ericales</taxon>
        <taxon>Ericaceae</taxon>
        <taxon>Vaccinioideae</taxon>
        <taxon>Vaccinieae</taxon>
        <taxon>Vaccinium</taxon>
    </lineage>
</organism>
<sequence length="760" mass="83128">MEYGIGGSGSGSPDDHHLHQEDGSDPNRRKKRYHRHTAYQIQKLEAMFKDFPHPDEKQRLQLSRELGLAPRQIKFWFQNRRTQMKAQHERADNCGLRAENDRIRCENIAIREALKNVICPTCGGPPPPVGDDSYFDEHKLRIENAQLKEELDRVSSIAAKYMGRPISQLPPVHPIQISSILDLSMATSSFGGMSAGPSLDLDLDLLPGCSSTTPAAPNLPSFHHPIITLTDMDKSLMSDVAANALEEFIRLLQNNEPLLWIKSSTNDGKDVLDFDNYESLFPRTNNHSKNPNLRIEASRDSGVVIMNALALVDMFMNVNKWVELFPTIIAKAQTLEVISSGMLGSHSGSLQLMYEELQVLSPLVQTRQFYLLRFCQQIEQGSWAIVNISYDLPQDQSQSSNNFQSPQCHKLPSGCLIQDMPNGYSKVTWVEHVEIEDKAPTHGLFRNVIHSGVAFGAERWLSTLQRMCERFACLMVTGNSTRDLGGVIPSPDGKRSMMKLAQRMVNNFCASINPSNGHQWTTHFGMNEVEVRSSLHKSSDPGQPSGVVLSAAATIWLPVSPQNVFSFFRDERTRPQWDVLFNGNGVQEVAHIANGSHPGNCISVLRGFNCSQSNNMLILQESCIDSSGSLVVYCPVDLPAINIAMSGEDPSYIPLLPSGFTILPDGEDGGGGGTISSAASTSTSSRTRSAAAGGSGSLVTVVFQILVSSLPCAAGGANKMMISPESVATVNNLIATTIHQIKAALNCPPTTTNTATTASL</sequence>
<gene>
    <name evidence="1" type="ORF">Vadar_022722</name>
</gene>
<comment type="caution">
    <text evidence="1">The sequence shown here is derived from an EMBL/GenBank/DDBJ whole genome shotgun (WGS) entry which is preliminary data.</text>
</comment>